<proteinExistence type="predicted"/>
<dbReference type="InterPro" id="IPR051681">
    <property type="entry name" value="Ser/Thr_Kinases-Pseudokinases"/>
</dbReference>
<dbReference type="EMBL" id="JBAMMX010000014">
    <property type="protein sequence ID" value="KAK6927239.1"/>
    <property type="molecule type" value="Genomic_DNA"/>
</dbReference>
<dbReference type="PANTHER" id="PTHR44329">
    <property type="entry name" value="SERINE/THREONINE-PROTEIN KINASE TNNI3K-RELATED"/>
    <property type="match status" value="1"/>
</dbReference>
<dbReference type="Gene3D" id="3.30.200.20">
    <property type="entry name" value="Phosphorylase Kinase, domain 1"/>
    <property type="match status" value="1"/>
</dbReference>
<dbReference type="InterPro" id="IPR000719">
    <property type="entry name" value="Prot_kinase_dom"/>
</dbReference>
<keyword evidence="3" id="KW-0808">Transferase</keyword>
<feature type="domain" description="Protein kinase" evidence="2">
    <location>
        <begin position="156"/>
        <end position="426"/>
    </location>
</feature>
<evidence type="ECO:0000313" key="3">
    <source>
        <dbReference type="EMBL" id="KAK6927239.1"/>
    </source>
</evidence>
<feature type="region of interest" description="Disordered" evidence="1">
    <location>
        <begin position="1"/>
        <end position="43"/>
    </location>
</feature>
<keyword evidence="4" id="KW-1185">Reference proteome</keyword>
<accession>A0AAN8Z5H2</accession>
<keyword evidence="3" id="KW-0418">Kinase</keyword>
<feature type="compositionally biased region" description="Polar residues" evidence="1">
    <location>
        <begin position="12"/>
        <end position="35"/>
    </location>
</feature>
<evidence type="ECO:0000259" key="2">
    <source>
        <dbReference type="PROSITE" id="PS50011"/>
    </source>
</evidence>
<dbReference type="PANTHER" id="PTHR44329:SF11">
    <property type="entry name" value="OS09G0443600 PROTEIN"/>
    <property type="match status" value="1"/>
</dbReference>
<dbReference type="AlphaFoldDB" id="A0AAN8Z5H2"/>
<reference evidence="3 4" key="1">
    <citation type="submission" date="2023-12" db="EMBL/GenBank/DDBJ databases">
        <title>A high-quality genome assembly for Dillenia turbinata (Dilleniales).</title>
        <authorList>
            <person name="Chanderbali A."/>
        </authorList>
    </citation>
    <scope>NUCLEOTIDE SEQUENCE [LARGE SCALE GENOMIC DNA]</scope>
    <source>
        <strain evidence="3">LSX21</strain>
        <tissue evidence="3">Leaf</tissue>
    </source>
</reference>
<dbReference type="Gene3D" id="1.10.510.10">
    <property type="entry name" value="Transferase(Phosphotransferase) domain 1"/>
    <property type="match status" value="1"/>
</dbReference>
<dbReference type="SUPFAM" id="SSF56112">
    <property type="entry name" value="Protein kinase-like (PK-like)"/>
    <property type="match status" value="1"/>
</dbReference>
<organism evidence="3 4">
    <name type="scientific">Dillenia turbinata</name>
    <dbReference type="NCBI Taxonomy" id="194707"/>
    <lineage>
        <taxon>Eukaryota</taxon>
        <taxon>Viridiplantae</taxon>
        <taxon>Streptophyta</taxon>
        <taxon>Embryophyta</taxon>
        <taxon>Tracheophyta</taxon>
        <taxon>Spermatophyta</taxon>
        <taxon>Magnoliopsida</taxon>
        <taxon>eudicotyledons</taxon>
        <taxon>Gunneridae</taxon>
        <taxon>Pentapetalae</taxon>
        <taxon>Dilleniales</taxon>
        <taxon>Dilleniaceae</taxon>
        <taxon>Dillenia</taxon>
    </lineage>
</organism>
<dbReference type="GO" id="GO:0005524">
    <property type="term" value="F:ATP binding"/>
    <property type="evidence" value="ECO:0007669"/>
    <property type="project" value="InterPro"/>
</dbReference>
<feature type="compositionally biased region" description="Basic and acidic residues" evidence="1">
    <location>
        <begin position="1"/>
        <end position="11"/>
    </location>
</feature>
<evidence type="ECO:0000313" key="4">
    <source>
        <dbReference type="Proteomes" id="UP001370490"/>
    </source>
</evidence>
<dbReference type="PROSITE" id="PS50011">
    <property type="entry name" value="PROTEIN_KINASE_DOM"/>
    <property type="match status" value="1"/>
</dbReference>
<feature type="compositionally biased region" description="Polar residues" evidence="1">
    <location>
        <begin position="124"/>
        <end position="138"/>
    </location>
</feature>
<dbReference type="GO" id="GO:0004674">
    <property type="term" value="F:protein serine/threonine kinase activity"/>
    <property type="evidence" value="ECO:0007669"/>
    <property type="project" value="TreeGrafter"/>
</dbReference>
<name>A0AAN8Z5H2_9MAGN</name>
<gene>
    <name evidence="3" type="ORF">RJ641_005830</name>
</gene>
<dbReference type="CDD" id="cd13999">
    <property type="entry name" value="STKc_MAP3K-like"/>
    <property type="match status" value="1"/>
</dbReference>
<dbReference type="PROSITE" id="PS00108">
    <property type="entry name" value="PROTEIN_KINASE_ST"/>
    <property type="match status" value="1"/>
</dbReference>
<dbReference type="InterPro" id="IPR011009">
    <property type="entry name" value="Kinase-like_dom_sf"/>
</dbReference>
<dbReference type="SMART" id="SM00220">
    <property type="entry name" value="S_TKc"/>
    <property type="match status" value="1"/>
</dbReference>
<protein>
    <submittedName>
        <fullName evidence="3">Serine-threonine/tyrosine-protein kinase, catalytic domain</fullName>
    </submittedName>
</protein>
<dbReference type="InterPro" id="IPR001245">
    <property type="entry name" value="Ser-Thr/Tyr_kinase_cat_dom"/>
</dbReference>
<feature type="region of interest" description="Disordered" evidence="1">
    <location>
        <begin position="121"/>
        <end position="140"/>
    </location>
</feature>
<sequence length="426" mass="48679">MSQDGSIEHKNPTPSGSPRASSLPVSPADQRSPNAQPRGWCRGIRDCLSTKPSISRSSEPQSISTLEQQVSELEKEVHKQKEFLAVHKKRMERTQDYLRYCLQMAKDKGFLDIIMQRKHDENEQQTLSPSQFLNGTSSPQLPVPVQQQHADLQALIEFQEQVAQGSTANIYRGNWRGTDVAVKCLFPDFFHSNENGVSFFAQEIETLARQRHRFVLQLMGACLNPPEQAWVVTEFLRMTLKEWLHGRENRRKERIIPLPPLKERVTKALEIAQGMQYLHEQKPMIVHRDLKPSNIFLDEAMHVRVADFGHARFLNDDEWALTGTYVYMAPEVVRCEPYNEKCDVYSFAVILNELITGDHPYIGTDYGPAQIALEIGEGRLRPALPADDGNMEDLIELIQISWSEDFSLRPSFAAITSSLRNIQNRI</sequence>
<comment type="caution">
    <text evidence="3">The sequence shown here is derived from an EMBL/GenBank/DDBJ whole genome shotgun (WGS) entry which is preliminary data.</text>
</comment>
<evidence type="ECO:0000256" key="1">
    <source>
        <dbReference type="SAM" id="MobiDB-lite"/>
    </source>
</evidence>
<dbReference type="InterPro" id="IPR008271">
    <property type="entry name" value="Ser/Thr_kinase_AS"/>
</dbReference>
<dbReference type="Proteomes" id="UP001370490">
    <property type="component" value="Unassembled WGS sequence"/>
</dbReference>
<dbReference type="Pfam" id="PF07714">
    <property type="entry name" value="PK_Tyr_Ser-Thr"/>
    <property type="match status" value="1"/>
</dbReference>